<protein>
    <recommendedName>
        <fullName evidence="10">Protein Wnt</fullName>
    </recommendedName>
</protein>
<keyword evidence="3 10" id="KW-0217">Developmental protein</keyword>
<feature type="chain" id="PRO_5013910101" description="Protein Wnt" evidence="12">
    <location>
        <begin position="17"/>
        <end position="215"/>
    </location>
</feature>
<comment type="similarity">
    <text evidence="2 10">Belongs to the Wnt family.</text>
</comment>
<organism evidence="13 14">
    <name type="scientific">Teladorsagia circumcincta</name>
    <name type="common">Brown stomach worm</name>
    <name type="synonym">Ostertagia circumcincta</name>
    <dbReference type="NCBI Taxonomy" id="45464"/>
    <lineage>
        <taxon>Eukaryota</taxon>
        <taxon>Metazoa</taxon>
        <taxon>Ecdysozoa</taxon>
        <taxon>Nematoda</taxon>
        <taxon>Chromadorea</taxon>
        <taxon>Rhabditida</taxon>
        <taxon>Rhabditina</taxon>
        <taxon>Rhabditomorpha</taxon>
        <taxon>Strongyloidea</taxon>
        <taxon>Trichostrongylidae</taxon>
        <taxon>Teladorsagia</taxon>
    </lineage>
</organism>
<comment type="subcellular location">
    <subcellularLocation>
        <location evidence="1 10">Secreted</location>
        <location evidence="1 10">Extracellular space</location>
        <location evidence="1 10">Extracellular matrix</location>
    </subcellularLocation>
</comment>
<dbReference type="SMART" id="SM00097">
    <property type="entry name" value="WNT1"/>
    <property type="match status" value="1"/>
</dbReference>
<dbReference type="AlphaFoldDB" id="A0A2G9U5R4"/>
<dbReference type="Proteomes" id="UP000230423">
    <property type="component" value="Unassembled WGS sequence"/>
</dbReference>
<dbReference type="GO" id="GO:0045165">
    <property type="term" value="P:cell fate commitment"/>
    <property type="evidence" value="ECO:0007669"/>
    <property type="project" value="TreeGrafter"/>
</dbReference>
<accession>A0A2G9U5R4</accession>
<evidence type="ECO:0000256" key="3">
    <source>
        <dbReference type="ARBA" id="ARBA00022473"/>
    </source>
</evidence>
<evidence type="ECO:0000256" key="5">
    <source>
        <dbReference type="ARBA" id="ARBA00022530"/>
    </source>
</evidence>
<dbReference type="PRINTS" id="PR01349">
    <property type="entry name" value="WNTPROTEIN"/>
</dbReference>
<feature type="compositionally biased region" description="Polar residues" evidence="11">
    <location>
        <begin position="157"/>
        <end position="171"/>
    </location>
</feature>
<dbReference type="EMBL" id="KZ348870">
    <property type="protein sequence ID" value="PIO65609.1"/>
    <property type="molecule type" value="Genomic_DNA"/>
</dbReference>
<evidence type="ECO:0000256" key="10">
    <source>
        <dbReference type="RuleBase" id="RU003500"/>
    </source>
</evidence>
<evidence type="ECO:0000256" key="6">
    <source>
        <dbReference type="ARBA" id="ARBA00022687"/>
    </source>
</evidence>
<keyword evidence="5" id="KW-0272">Extracellular matrix</keyword>
<reference evidence="13 14" key="1">
    <citation type="submission" date="2015-09" db="EMBL/GenBank/DDBJ databases">
        <title>Draft genome of the parasitic nematode Teladorsagia circumcincta isolate WARC Sus (inbred).</title>
        <authorList>
            <person name="Mitreva M."/>
        </authorList>
    </citation>
    <scope>NUCLEOTIDE SEQUENCE [LARGE SCALE GENOMIC DNA]</scope>
    <source>
        <strain evidence="13 14">S</strain>
    </source>
</reference>
<dbReference type="OrthoDB" id="5945655at2759"/>
<dbReference type="GO" id="GO:0005125">
    <property type="term" value="F:cytokine activity"/>
    <property type="evidence" value="ECO:0007669"/>
    <property type="project" value="TreeGrafter"/>
</dbReference>
<comment type="function">
    <text evidence="10">Ligand for members of the frizzled family of seven transmembrane receptors.</text>
</comment>
<evidence type="ECO:0000256" key="12">
    <source>
        <dbReference type="SAM" id="SignalP"/>
    </source>
</evidence>
<name>A0A2G9U5R4_TELCI</name>
<evidence type="ECO:0000256" key="4">
    <source>
        <dbReference type="ARBA" id="ARBA00022525"/>
    </source>
</evidence>
<dbReference type="InterPro" id="IPR005817">
    <property type="entry name" value="Wnt"/>
</dbReference>
<evidence type="ECO:0000256" key="1">
    <source>
        <dbReference type="ARBA" id="ARBA00004498"/>
    </source>
</evidence>
<evidence type="ECO:0000313" key="13">
    <source>
        <dbReference type="EMBL" id="PIO65609.1"/>
    </source>
</evidence>
<feature type="signal peptide" evidence="12">
    <location>
        <begin position="1"/>
        <end position="16"/>
    </location>
</feature>
<evidence type="ECO:0000313" key="14">
    <source>
        <dbReference type="Proteomes" id="UP000230423"/>
    </source>
</evidence>
<dbReference type="GO" id="GO:0060070">
    <property type="term" value="P:canonical Wnt signaling pathway"/>
    <property type="evidence" value="ECO:0007669"/>
    <property type="project" value="TreeGrafter"/>
</dbReference>
<gene>
    <name evidence="13" type="ORF">TELCIR_12708</name>
</gene>
<keyword evidence="14" id="KW-1185">Reference proteome</keyword>
<feature type="compositionally biased region" description="Basic and acidic residues" evidence="11">
    <location>
        <begin position="130"/>
        <end position="139"/>
    </location>
</feature>
<keyword evidence="12" id="KW-0732">Signal</keyword>
<keyword evidence="6 10" id="KW-0879">Wnt signaling pathway</keyword>
<evidence type="ECO:0000256" key="7">
    <source>
        <dbReference type="ARBA" id="ARBA00023157"/>
    </source>
</evidence>
<evidence type="ECO:0000256" key="8">
    <source>
        <dbReference type="ARBA" id="ARBA00023180"/>
    </source>
</evidence>
<keyword evidence="4" id="KW-0964">Secreted</keyword>
<proteinExistence type="inferred from homology"/>
<evidence type="ECO:0000256" key="2">
    <source>
        <dbReference type="ARBA" id="ARBA00005683"/>
    </source>
</evidence>
<keyword evidence="8" id="KW-0325">Glycoprotein</keyword>
<dbReference type="GO" id="GO:0005109">
    <property type="term" value="F:frizzled binding"/>
    <property type="evidence" value="ECO:0007669"/>
    <property type="project" value="TreeGrafter"/>
</dbReference>
<evidence type="ECO:0000256" key="9">
    <source>
        <dbReference type="ARBA" id="ARBA00023288"/>
    </source>
</evidence>
<feature type="region of interest" description="Disordered" evidence="11">
    <location>
        <begin position="130"/>
        <end position="186"/>
    </location>
</feature>
<keyword evidence="7" id="KW-1015">Disulfide bond</keyword>
<dbReference type="GO" id="GO:0030182">
    <property type="term" value="P:neuron differentiation"/>
    <property type="evidence" value="ECO:0007669"/>
    <property type="project" value="TreeGrafter"/>
</dbReference>
<dbReference type="PANTHER" id="PTHR12027">
    <property type="entry name" value="WNT RELATED"/>
    <property type="match status" value="1"/>
</dbReference>
<dbReference type="GO" id="GO:0005615">
    <property type="term" value="C:extracellular space"/>
    <property type="evidence" value="ECO:0007669"/>
    <property type="project" value="TreeGrafter"/>
</dbReference>
<evidence type="ECO:0000256" key="11">
    <source>
        <dbReference type="SAM" id="MobiDB-lite"/>
    </source>
</evidence>
<dbReference type="Pfam" id="PF00110">
    <property type="entry name" value="wnt"/>
    <property type="match status" value="2"/>
</dbReference>
<sequence length="215" mass="24206">MRCLLLLLALFQVVHSVLDASWWREYAIYSRITCQPSAKEHRRPYRSVNINSSLIDGIALHPMGTREAAFTYAILSAGVTHEIGLLASCGCSDEAKPKNVADDWTWGGCGDNVDYGYRFAKNFIDIREKEKDPRRDQDQGRSLMNRRNNEAGRKVNSRGNLQLVADQQQKQAPEGGGKRKTRALPTDLVYMDDSPDYCRQDRASGTLGTHGRVCR</sequence>
<dbReference type="PANTHER" id="PTHR12027:SF77">
    <property type="entry name" value="PROTEIN WNT-5"/>
    <property type="match status" value="1"/>
</dbReference>
<keyword evidence="9" id="KW-0449">Lipoprotein</keyword>